<organism evidence="1 2">
    <name type="scientific">Acinetobacter baumannii</name>
    <dbReference type="NCBI Taxonomy" id="470"/>
    <lineage>
        <taxon>Bacteria</taxon>
        <taxon>Pseudomonadati</taxon>
        <taxon>Pseudomonadota</taxon>
        <taxon>Gammaproteobacteria</taxon>
        <taxon>Moraxellales</taxon>
        <taxon>Moraxellaceae</taxon>
        <taxon>Acinetobacter</taxon>
        <taxon>Acinetobacter calcoaceticus/baumannii complex</taxon>
    </lineage>
</organism>
<comment type="caution">
    <text evidence="1">The sequence shown here is derived from an EMBL/GenBank/DDBJ whole genome shotgun (WGS) entry which is preliminary data.</text>
</comment>
<reference evidence="1 2" key="1">
    <citation type="submission" date="2018-10" db="EMBL/GenBank/DDBJ databases">
        <title>GWAS and RNA-Seq identify cryptic mechanisms of antimicrobial resistance in Acinetobacter baumannii.</title>
        <authorList>
            <person name="Sahl J.W."/>
        </authorList>
    </citation>
    <scope>NUCLEOTIDE SEQUENCE [LARGE SCALE GENOMIC DNA]</scope>
    <source>
        <strain evidence="1 2">TG28175</strain>
    </source>
</reference>
<protein>
    <submittedName>
        <fullName evidence="1">WYL domain-containing protein</fullName>
    </submittedName>
</protein>
<dbReference type="Proteomes" id="UP000280073">
    <property type="component" value="Unassembled WGS sequence"/>
</dbReference>
<proteinExistence type="predicted"/>
<evidence type="ECO:0000313" key="2">
    <source>
        <dbReference type="Proteomes" id="UP000280073"/>
    </source>
</evidence>
<dbReference type="AlphaFoldDB" id="A0A3R9SC54"/>
<gene>
    <name evidence="1" type="ORF">EA686_00145</name>
</gene>
<name>A0A3R9SC54_ACIBA</name>
<feature type="non-terminal residue" evidence="1">
    <location>
        <position position="55"/>
    </location>
</feature>
<dbReference type="InterPro" id="IPR036390">
    <property type="entry name" value="WH_DNA-bd_sf"/>
</dbReference>
<dbReference type="SUPFAM" id="SSF46785">
    <property type="entry name" value="Winged helix' DNA-binding domain"/>
    <property type="match status" value="1"/>
</dbReference>
<accession>A0A3R9SC54</accession>
<dbReference type="EMBL" id="RFDI01000003">
    <property type="protein sequence ID" value="RSR64336.1"/>
    <property type="molecule type" value="Genomic_DNA"/>
</dbReference>
<evidence type="ECO:0000313" key="1">
    <source>
        <dbReference type="EMBL" id="RSR64336.1"/>
    </source>
</evidence>
<sequence>MSVTEKETSNSLYRQWQILSRLPTGKWIGTRELQEMLEREGIEISLRTIQRDLNQ</sequence>